<dbReference type="SUPFAM" id="SSF53167">
    <property type="entry name" value="Purine and uridine phosphorylases"/>
    <property type="match status" value="1"/>
</dbReference>
<dbReference type="AlphaFoldDB" id="A0A2S6IIN7"/>
<dbReference type="GO" id="GO:0005829">
    <property type="term" value="C:cytosol"/>
    <property type="evidence" value="ECO:0007669"/>
    <property type="project" value="TreeGrafter"/>
</dbReference>
<dbReference type="InterPro" id="IPR035994">
    <property type="entry name" value="Nucleoside_phosphorylase_sf"/>
</dbReference>
<dbReference type="InterPro" id="IPR000845">
    <property type="entry name" value="Nucleoside_phosphorylase_d"/>
</dbReference>
<evidence type="ECO:0000256" key="3">
    <source>
        <dbReference type="ARBA" id="ARBA00048447"/>
    </source>
</evidence>
<dbReference type="EMBL" id="PTJE01000005">
    <property type="protein sequence ID" value="PPK94046.1"/>
    <property type="molecule type" value="Genomic_DNA"/>
</dbReference>
<evidence type="ECO:0000256" key="1">
    <source>
        <dbReference type="ARBA" id="ARBA00011888"/>
    </source>
</evidence>
<evidence type="ECO:0000256" key="2">
    <source>
        <dbReference type="ARBA" id="ARBA00021980"/>
    </source>
</evidence>
<comment type="caution">
    <text evidence="5">The sequence shown here is derived from an EMBL/GenBank/DDBJ whole genome shotgun (WGS) entry which is preliminary data.</text>
</comment>
<accession>A0A2S6IIN7</accession>
<organism evidence="5 6">
    <name type="scientific">Nonlabens xylanidelens</name>
    <dbReference type="NCBI Taxonomy" id="191564"/>
    <lineage>
        <taxon>Bacteria</taxon>
        <taxon>Pseudomonadati</taxon>
        <taxon>Bacteroidota</taxon>
        <taxon>Flavobacteriia</taxon>
        <taxon>Flavobacteriales</taxon>
        <taxon>Flavobacteriaceae</taxon>
        <taxon>Nonlabens</taxon>
    </lineage>
</organism>
<dbReference type="CDD" id="cd00436">
    <property type="entry name" value="UP_TbUP-like"/>
    <property type="match status" value="1"/>
</dbReference>
<evidence type="ECO:0000313" key="6">
    <source>
        <dbReference type="Proteomes" id="UP000239002"/>
    </source>
</evidence>
<reference evidence="5 6" key="1">
    <citation type="submission" date="2018-02" db="EMBL/GenBank/DDBJ databases">
        <title>Genomic Encyclopedia of Archaeal and Bacterial Type Strains, Phase II (KMG-II): from individual species to whole genera.</title>
        <authorList>
            <person name="Goeker M."/>
        </authorList>
    </citation>
    <scope>NUCLEOTIDE SEQUENCE [LARGE SCALE GENOMIC DNA]</scope>
    <source>
        <strain evidence="5 6">DSM 16809</strain>
    </source>
</reference>
<dbReference type="GO" id="GO:0006152">
    <property type="term" value="P:purine nucleoside catabolic process"/>
    <property type="evidence" value="ECO:0007669"/>
    <property type="project" value="TreeGrafter"/>
</dbReference>
<protein>
    <recommendedName>
        <fullName evidence="2">Uridine phosphorylase</fullName>
        <ecNumber evidence="1">2.4.2.3</ecNumber>
    </recommendedName>
</protein>
<keyword evidence="6" id="KW-1185">Reference proteome</keyword>
<evidence type="ECO:0000259" key="4">
    <source>
        <dbReference type="Pfam" id="PF01048"/>
    </source>
</evidence>
<evidence type="ECO:0000313" key="5">
    <source>
        <dbReference type="EMBL" id="PPK94046.1"/>
    </source>
</evidence>
<dbReference type="GO" id="GO:0004731">
    <property type="term" value="F:purine-nucleoside phosphorylase activity"/>
    <property type="evidence" value="ECO:0007669"/>
    <property type="project" value="TreeGrafter"/>
</dbReference>
<proteinExistence type="predicted"/>
<feature type="domain" description="Nucleoside phosphorylase" evidence="4">
    <location>
        <begin position="30"/>
        <end position="266"/>
    </location>
</feature>
<dbReference type="EC" id="2.4.2.3" evidence="1"/>
<dbReference type="PANTHER" id="PTHR43691">
    <property type="entry name" value="URIDINE PHOSPHORYLASE"/>
    <property type="match status" value="1"/>
</dbReference>
<name>A0A2S6IIN7_9FLAO</name>
<dbReference type="OrthoDB" id="9772602at2"/>
<dbReference type="Proteomes" id="UP000239002">
    <property type="component" value="Unassembled WGS sequence"/>
</dbReference>
<dbReference type="RefSeq" id="WP_104515944.1">
    <property type="nucleotide sequence ID" value="NZ_MQVW01000002.1"/>
</dbReference>
<sequence length="288" mass="32044">MPIANSELIINPDGSIYHLNLKPHQLADTVITVGDPERVSEVSKYFDVIELKVGKREFHTHTGVYKNRRISVVSTGIGTDNIDIVFNELDALVNVDFKTREVKEELKSLDIIRVGTSGAVQSDIPIDSFLLSQRGIGFDSLMHWYESDGGDLAFAKAVTQQIPRSKLHSTPYIVNCDADLAKKFQTVEMINGNTITNVGFYGPQSRKIRLQPAENDLNQHIADFNFEGHKITNLEMETAGIYAMSKLLGHRAVSLNAILANRATGEFSTKPKELVEKLIKFTLDSIVT</sequence>
<dbReference type="Gene3D" id="3.40.50.1580">
    <property type="entry name" value="Nucleoside phosphorylase domain"/>
    <property type="match status" value="1"/>
</dbReference>
<dbReference type="Pfam" id="PF01048">
    <property type="entry name" value="PNP_UDP_1"/>
    <property type="match status" value="1"/>
</dbReference>
<dbReference type="GO" id="GO:0004850">
    <property type="term" value="F:uridine phosphorylase activity"/>
    <property type="evidence" value="ECO:0007669"/>
    <property type="project" value="UniProtKB-EC"/>
</dbReference>
<gene>
    <name evidence="5" type="ORF">LY01_02268</name>
</gene>
<dbReference type="PANTHER" id="PTHR43691:SF11">
    <property type="entry name" value="FI09636P-RELATED"/>
    <property type="match status" value="1"/>
</dbReference>
<comment type="catalytic activity">
    <reaction evidence="3">
        <text>uridine + phosphate = alpha-D-ribose 1-phosphate + uracil</text>
        <dbReference type="Rhea" id="RHEA:24388"/>
        <dbReference type="ChEBI" id="CHEBI:16704"/>
        <dbReference type="ChEBI" id="CHEBI:17568"/>
        <dbReference type="ChEBI" id="CHEBI:43474"/>
        <dbReference type="ChEBI" id="CHEBI:57720"/>
        <dbReference type="EC" id="2.4.2.3"/>
    </reaction>
</comment>